<evidence type="ECO:0000256" key="4">
    <source>
        <dbReference type="ARBA" id="ARBA00023129"/>
    </source>
</evidence>
<dbReference type="PANTHER" id="PTHR31189:SF45">
    <property type="entry name" value="OS09G0552500 PROTEIN"/>
    <property type="match status" value="1"/>
</dbReference>
<reference evidence="7 8" key="1">
    <citation type="submission" date="2013-09" db="EMBL/GenBank/DDBJ databases">
        <title>Corchorus capsularis genome sequencing.</title>
        <authorList>
            <person name="Alam M."/>
            <person name="Haque M.S."/>
            <person name="Islam M.S."/>
            <person name="Emdad E.M."/>
            <person name="Islam M.M."/>
            <person name="Ahmed B."/>
            <person name="Halim A."/>
            <person name="Hossen Q.M.M."/>
            <person name="Hossain M.Z."/>
            <person name="Ahmed R."/>
            <person name="Khan M.M."/>
            <person name="Islam R."/>
            <person name="Rashid M.M."/>
            <person name="Khan S.A."/>
            <person name="Rahman M.S."/>
            <person name="Alam M."/>
        </authorList>
    </citation>
    <scope>NUCLEOTIDE SEQUENCE [LARGE SCALE GENOMIC DNA]</scope>
    <source>
        <strain evidence="8">cv. CVL-1</strain>
        <tissue evidence="7">Whole seedling</tissue>
    </source>
</reference>
<dbReference type="PRINTS" id="PR00439">
    <property type="entry name" value="11SGLOBULIN"/>
</dbReference>
<dbReference type="InterPro" id="IPR006045">
    <property type="entry name" value="Cupin_1"/>
</dbReference>
<dbReference type="OMA" id="WFNDGES"/>
<accession>A0A1R3HVG8</accession>
<keyword evidence="4" id="KW-0708">Seed storage protein</keyword>
<keyword evidence="3" id="KW-0758">Storage protein</keyword>
<comment type="similarity">
    <text evidence="1">Belongs to the 11S seed storage protein (globulins) family.</text>
</comment>
<keyword evidence="5" id="KW-1015">Disulfide bond</keyword>
<gene>
    <name evidence="7" type="ORF">CCACVL1_16871</name>
</gene>
<dbReference type="InterPro" id="IPR011051">
    <property type="entry name" value="RmlC_Cupin_sf"/>
</dbReference>
<dbReference type="GO" id="GO:0045735">
    <property type="term" value="F:nutrient reservoir activity"/>
    <property type="evidence" value="ECO:0007669"/>
    <property type="project" value="UniProtKB-KW"/>
</dbReference>
<dbReference type="AlphaFoldDB" id="A0A1R3HVG8"/>
<dbReference type="InterPro" id="IPR050253">
    <property type="entry name" value="Seed_Storage-Functional"/>
</dbReference>
<evidence type="ECO:0000256" key="3">
    <source>
        <dbReference type="ARBA" id="ARBA00022761"/>
    </source>
</evidence>
<evidence type="ECO:0000256" key="2">
    <source>
        <dbReference type="ARBA" id="ARBA00022729"/>
    </source>
</evidence>
<evidence type="ECO:0000313" key="7">
    <source>
        <dbReference type="EMBL" id="OMO74254.1"/>
    </source>
</evidence>
<evidence type="ECO:0000256" key="1">
    <source>
        <dbReference type="ARBA" id="ARBA00007178"/>
    </source>
</evidence>
<proteinExistence type="inferred from homology"/>
<dbReference type="Proteomes" id="UP000188268">
    <property type="component" value="Unassembled WGS sequence"/>
</dbReference>
<dbReference type="SUPFAM" id="SSF51182">
    <property type="entry name" value="RmlC-like cupins"/>
    <property type="match status" value="1"/>
</dbReference>
<comment type="caution">
    <text evidence="7">The sequence shown here is derived from an EMBL/GenBank/DDBJ whole genome shotgun (WGS) entry which is preliminary data.</text>
</comment>
<evidence type="ECO:0000259" key="6">
    <source>
        <dbReference type="SMART" id="SM00835"/>
    </source>
</evidence>
<organism evidence="7 8">
    <name type="scientific">Corchorus capsularis</name>
    <name type="common">Jute</name>
    <dbReference type="NCBI Taxonomy" id="210143"/>
    <lineage>
        <taxon>Eukaryota</taxon>
        <taxon>Viridiplantae</taxon>
        <taxon>Streptophyta</taxon>
        <taxon>Embryophyta</taxon>
        <taxon>Tracheophyta</taxon>
        <taxon>Spermatophyta</taxon>
        <taxon>Magnoliopsida</taxon>
        <taxon>eudicotyledons</taxon>
        <taxon>Gunneridae</taxon>
        <taxon>Pentapetalae</taxon>
        <taxon>rosids</taxon>
        <taxon>malvids</taxon>
        <taxon>Malvales</taxon>
        <taxon>Malvaceae</taxon>
        <taxon>Grewioideae</taxon>
        <taxon>Apeibeae</taxon>
        <taxon>Corchorus</taxon>
    </lineage>
</organism>
<dbReference type="Gramene" id="OMO74254">
    <property type="protein sequence ID" value="OMO74254"/>
    <property type="gene ID" value="CCACVL1_16871"/>
</dbReference>
<dbReference type="SMART" id="SM00835">
    <property type="entry name" value="Cupin_1"/>
    <property type="match status" value="2"/>
</dbReference>
<evidence type="ECO:0000313" key="8">
    <source>
        <dbReference type="Proteomes" id="UP000188268"/>
    </source>
</evidence>
<feature type="domain" description="Cupin type-1" evidence="6">
    <location>
        <begin position="3"/>
        <end position="158"/>
    </location>
</feature>
<keyword evidence="2" id="KW-0732">Signal</keyword>
<dbReference type="Pfam" id="PF00190">
    <property type="entry name" value="Cupin_1"/>
    <property type="match status" value="2"/>
</dbReference>
<dbReference type="EMBL" id="AWWV01011130">
    <property type="protein sequence ID" value="OMO74254.1"/>
    <property type="molecule type" value="Genomic_DNA"/>
</dbReference>
<name>A0A1R3HVG8_COCAP</name>
<dbReference type="STRING" id="210143.A0A1R3HVG8"/>
<protein>
    <submittedName>
        <fullName evidence="7">11-S seed storage protein, plant</fullName>
    </submittedName>
</protein>
<dbReference type="PANTHER" id="PTHR31189">
    <property type="entry name" value="OS03G0336100 PROTEIN-RELATED"/>
    <property type="match status" value="1"/>
</dbReference>
<dbReference type="Gene3D" id="2.60.120.10">
    <property type="entry name" value="Jelly Rolls"/>
    <property type="match status" value="2"/>
</dbReference>
<sequence length="260" mass="28135">MDLNLSPKFPRVFAEAEGVGIYYNWAASDSPVLAQAKLAAGKLIMKPGSLALPHYADCPKIGYVLEGNCGVGLTLQARTKDKKTVFMDLRKGDIMPIPKESVSWWYNHGNSDLEIVFMGDSTNAYFPGEITYFLLAGAISPFTAFSPEFIAKTYNLIENGGKSTTLTAIQFPFLEEVGLSFTRLVLEPNATPAPGYASESRMFFVAKGSGKVQIVGILGKLVLNTKVEAGQMFVVPKLFIVTISADEGGMELASIVKSAR</sequence>
<dbReference type="GO" id="GO:0010431">
    <property type="term" value="P:seed maturation"/>
    <property type="evidence" value="ECO:0007669"/>
    <property type="project" value="UniProtKB-ARBA"/>
</dbReference>
<dbReference type="InterPro" id="IPR006044">
    <property type="entry name" value="11S_seedstore_pln"/>
</dbReference>
<dbReference type="OrthoDB" id="735591at2759"/>
<evidence type="ECO:0000256" key="5">
    <source>
        <dbReference type="ARBA" id="ARBA00023157"/>
    </source>
</evidence>
<keyword evidence="8" id="KW-1185">Reference proteome</keyword>
<feature type="domain" description="Cupin type-1" evidence="6">
    <location>
        <begin position="159"/>
        <end position="260"/>
    </location>
</feature>
<dbReference type="InterPro" id="IPR014710">
    <property type="entry name" value="RmlC-like_jellyroll"/>
</dbReference>